<comment type="caution">
    <text evidence="1">The sequence shown here is derived from an EMBL/GenBank/DDBJ whole genome shotgun (WGS) entry which is preliminary data.</text>
</comment>
<dbReference type="EMBL" id="BSYR01000004">
    <property type="protein sequence ID" value="GMI65970.1"/>
    <property type="molecule type" value="Genomic_DNA"/>
</dbReference>
<dbReference type="OrthoDB" id="999762at2759"/>
<sequence>MERRMMDAASGVEIVNKTPTQAKDLINIIAANSQQFGSTHDTVSRRVNEVIVSSLETKISNITSLVEKLALDNAQQVKACGIFPRQDHTTDMCPTLQEENTEETNTIGGFYGQKKYNPYSNSYNPG</sequence>
<dbReference type="AlphaFoldDB" id="A0A9W7GUQ3"/>
<evidence type="ECO:0000313" key="1">
    <source>
        <dbReference type="EMBL" id="GMI65970.1"/>
    </source>
</evidence>
<reference evidence="1" key="1">
    <citation type="submission" date="2023-05" db="EMBL/GenBank/DDBJ databases">
        <title>Genome and transcriptome analyses reveal genes involved in the formation of fine ridges on petal epidermal cells in Hibiscus trionum.</title>
        <authorList>
            <person name="Koshimizu S."/>
            <person name="Masuda S."/>
            <person name="Ishii T."/>
            <person name="Shirasu K."/>
            <person name="Hoshino A."/>
            <person name="Arita M."/>
        </authorList>
    </citation>
    <scope>NUCLEOTIDE SEQUENCE</scope>
    <source>
        <strain evidence="1">Hamamatsu line</strain>
    </source>
</reference>
<keyword evidence="2" id="KW-1185">Reference proteome</keyword>
<protein>
    <submittedName>
        <fullName evidence="1">Uncharacterized protein</fullName>
    </submittedName>
</protein>
<organism evidence="1 2">
    <name type="scientific">Hibiscus trionum</name>
    <name type="common">Flower of an hour</name>
    <dbReference type="NCBI Taxonomy" id="183268"/>
    <lineage>
        <taxon>Eukaryota</taxon>
        <taxon>Viridiplantae</taxon>
        <taxon>Streptophyta</taxon>
        <taxon>Embryophyta</taxon>
        <taxon>Tracheophyta</taxon>
        <taxon>Spermatophyta</taxon>
        <taxon>Magnoliopsida</taxon>
        <taxon>eudicotyledons</taxon>
        <taxon>Gunneridae</taxon>
        <taxon>Pentapetalae</taxon>
        <taxon>rosids</taxon>
        <taxon>malvids</taxon>
        <taxon>Malvales</taxon>
        <taxon>Malvaceae</taxon>
        <taxon>Malvoideae</taxon>
        <taxon>Hibiscus</taxon>
    </lineage>
</organism>
<accession>A0A9W7GUQ3</accession>
<gene>
    <name evidence="1" type="ORF">HRI_000266300</name>
</gene>
<dbReference type="Proteomes" id="UP001165190">
    <property type="component" value="Unassembled WGS sequence"/>
</dbReference>
<proteinExistence type="predicted"/>
<name>A0A9W7GUQ3_HIBTR</name>
<evidence type="ECO:0000313" key="2">
    <source>
        <dbReference type="Proteomes" id="UP001165190"/>
    </source>
</evidence>